<gene>
    <name evidence="4" type="ORF">F0M18_10335</name>
</gene>
<dbReference type="CDD" id="cd02803">
    <property type="entry name" value="OYE_like_FMN_family"/>
    <property type="match status" value="1"/>
</dbReference>
<keyword evidence="2" id="KW-0560">Oxidoreductase</keyword>
<dbReference type="GO" id="GO:0016491">
    <property type="term" value="F:oxidoreductase activity"/>
    <property type="evidence" value="ECO:0007669"/>
    <property type="project" value="UniProtKB-KW"/>
</dbReference>
<keyword evidence="5" id="KW-1185">Reference proteome</keyword>
<dbReference type="GO" id="GO:0010181">
    <property type="term" value="F:FMN binding"/>
    <property type="evidence" value="ECO:0007669"/>
    <property type="project" value="InterPro"/>
</dbReference>
<dbReference type="PANTHER" id="PTHR43656:SF2">
    <property type="entry name" value="BINDING OXIDOREDUCTASE, PUTATIVE (AFU_ORTHOLOGUE AFUA_2G08260)-RELATED"/>
    <property type="match status" value="1"/>
</dbReference>
<dbReference type="Gene3D" id="3.20.20.70">
    <property type="entry name" value="Aldolase class I"/>
    <property type="match status" value="1"/>
</dbReference>
<dbReference type="AlphaFoldDB" id="A0A5B0WZU4"/>
<dbReference type="PANTHER" id="PTHR43656">
    <property type="entry name" value="BINDING OXIDOREDUCTASE, PUTATIVE (AFU_ORTHOLOGUE AFUA_2G08260)-RELATED"/>
    <property type="match status" value="1"/>
</dbReference>
<evidence type="ECO:0000256" key="1">
    <source>
        <dbReference type="ARBA" id="ARBA00022630"/>
    </source>
</evidence>
<keyword evidence="1" id="KW-0285">Flavoprotein</keyword>
<evidence type="ECO:0000313" key="5">
    <source>
        <dbReference type="Proteomes" id="UP000323708"/>
    </source>
</evidence>
<proteinExistence type="predicted"/>
<dbReference type="SUPFAM" id="SSF51395">
    <property type="entry name" value="FMN-linked oxidoreductases"/>
    <property type="match status" value="1"/>
</dbReference>
<accession>A0A5B0WZU4</accession>
<evidence type="ECO:0000256" key="2">
    <source>
        <dbReference type="ARBA" id="ARBA00023002"/>
    </source>
</evidence>
<reference evidence="4 5" key="1">
    <citation type="submission" date="2019-09" db="EMBL/GenBank/DDBJ databases">
        <authorList>
            <person name="Chen X.-Y."/>
        </authorList>
    </citation>
    <scope>NUCLEOTIDE SEQUENCE [LARGE SCALE GENOMIC DNA]</scope>
    <source>
        <strain evidence="4 5">NY5</strain>
    </source>
</reference>
<feature type="domain" description="NADH:flavin oxidoreductase/NADH oxidase N-terminal" evidence="3">
    <location>
        <begin position="13"/>
        <end position="259"/>
    </location>
</feature>
<organism evidence="4 5">
    <name type="scientific">Pseudohalioglobus sediminis</name>
    <dbReference type="NCBI Taxonomy" id="2606449"/>
    <lineage>
        <taxon>Bacteria</taxon>
        <taxon>Pseudomonadati</taxon>
        <taxon>Pseudomonadota</taxon>
        <taxon>Gammaproteobacteria</taxon>
        <taxon>Cellvibrionales</taxon>
        <taxon>Halieaceae</taxon>
        <taxon>Pseudohalioglobus</taxon>
    </lineage>
</organism>
<dbReference type="InterPro" id="IPR013785">
    <property type="entry name" value="Aldolase_TIM"/>
</dbReference>
<dbReference type="Pfam" id="PF00724">
    <property type="entry name" value="Oxidored_FMN"/>
    <property type="match status" value="1"/>
</dbReference>
<protein>
    <submittedName>
        <fullName evidence="4">NADH:flavin oxidoreductase</fullName>
    </submittedName>
</protein>
<evidence type="ECO:0000259" key="3">
    <source>
        <dbReference type="Pfam" id="PF00724"/>
    </source>
</evidence>
<dbReference type="InterPro" id="IPR001155">
    <property type="entry name" value="OxRdtase_FMN_N"/>
</dbReference>
<comment type="caution">
    <text evidence="4">The sequence shown here is derived from an EMBL/GenBank/DDBJ whole genome shotgun (WGS) entry which is preliminary data.</text>
</comment>
<sequence length="426" mass="45816">MEALPMTAAPNPFDAVTIGPITLRNRFVKSGANEAMCIDGKPTRALVRHHRELAAGGVGMTTVAYMSVAPEGRTLPNQIWMREEALPDLKVLTDAVHEEGGAISAQLTHGGSFVTGMKVKGRTISSSGGFNAAGALKGNFFSRAMNEEDMTRVINEFVRAAQLCREAGFDAIELHMGHGYLLNQFISPLSNKRSDEYGGSAENRVRFPARVLAAVRQAVGDDLAVLAKISVADGISRGTQVEDSIITAQALERAGANMLVLSGGRNVESTWYMFGSNMNREAISRVLKSQGERLTALMMKAAASSERKVTFRELYFLENSRRIRAAVQIPLAYVGGAKSLANAEQLVAEGFDCVVMARALIHDPALVNKFRSGELTESGCDNCNACVAYIYHPAGTWCVHNPPNDLELNRIPAAQAPTTSAEANAT</sequence>
<evidence type="ECO:0000313" key="4">
    <source>
        <dbReference type="EMBL" id="KAA1191915.1"/>
    </source>
</evidence>
<name>A0A5B0WZU4_9GAMM</name>
<dbReference type="Proteomes" id="UP000323708">
    <property type="component" value="Unassembled WGS sequence"/>
</dbReference>
<dbReference type="EMBL" id="VTUX01000004">
    <property type="protein sequence ID" value="KAA1191915.1"/>
    <property type="molecule type" value="Genomic_DNA"/>
</dbReference>
<dbReference type="InterPro" id="IPR051799">
    <property type="entry name" value="NADH_flavin_oxidoreductase"/>
</dbReference>